<dbReference type="Gene3D" id="2.130.10.10">
    <property type="entry name" value="YVTN repeat-like/Quinoprotein amine dehydrogenase"/>
    <property type="match status" value="3"/>
</dbReference>
<dbReference type="InterPro" id="IPR011123">
    <property type="entry name" value="Y_Y_Y"/>
</dbReference>
<dbReference type="RefSeq" id="WP_163946078.1">
    <property type="nucleotide sequence ID" value="NZ_JAAFZH010000003.1"/>
</dbReference>
<dbReference type="InterPro" id="IPR015943">
    <property type="entry name" value="WD40/YVTN_repeat-like_dom_sf"/>
</dbReference>
<name>A0A6L9LE44_9BACT</name>
<evidence type="ECO:0008006" key="8">
    <source>
        <dbReference type="Google" id="ProtNLM"/>
    </source>
</evidence>
<dbReference type="AlphaFoldDB" id="A0A6L9LE44"/>
<keyword evidence="2" id="KW-0472">Membrane</keyword>
<comment type="caution">
    <text evidence="6">The sequence shown here is derived from an EMBL/GenBank/DDBJ whole genome shotgun (WGS) entry which is preliminary data.</text>
</comment>
<dbReference type="InterPro" id="IPR013783">
    <property type="entry name" value="Ig-like_fold"/>
</dbReference>
<dbReference type="InterPro" id="IPR011110">
    <property type="entry name" value="Reg_prop"/>
</dbReference>
<dbReference type="InterPro" id="IPR011712">
    <property type="entry name" value="Sig_transdc_His_kin_sub3_dim/P"/>
</dbReference>
<proteinExistence type="predicted"/>
<dbReference type="Pfam" id="PF07494">
    <property type="entry name" value="Reg_prop"/>
    <property type="match status" value="2"/>
</dbReference>
<dbReference type="PANTHER" id="PTHR43547:SF2">
    <property type="entry name" value="HYBRID SIGNAL TRANSDUCTION HISTIDINE KINASE C"/>
    <property type="match status" value="1"/>
</dbReference>
<keyword evidence="7" id="KW-1185">Reference proteome</keyword>
<sequence>MRWLFFALFLLTYTSQAQSPFSIRHLTTSHGLTQGSCYYIKKDSRGFVWISSQNGLNRFDGARFTNYLFDEQDSTTIGKGEVRGIVEAPSGDLWVGTEECLNQYVRRTDTFRRIYATDAQGKRLPALQEPFFADDSTVWYASNQEGIMRLNYLTGQKKRINPSIKPKFSITTEWIDLHPNETFLVYLLPAGFATYNYQTHQLKTFLTGQSTDQSFSNQAIAPARKSLLFQSLHRCQKPGPHYGNYCLAGPDGILEFDATLTQLIRHHPIRPNITNFRLVSMDEDKNGNWWIGAEGLGIWLYDPNKTRLLREITPGSTSANSLLTNQVAAVYVDNLGLVWTNSDPFGVDVIYPNAYMIETIPDNPIDITDLNNHPIRGLCEDNDGKIWIGTVDGGIRLYNPKNGTIRAYTLDHGVTTEDNVRHIIRTKDDRILVASLRGLLQYDRKSDRFISIQNSLCNDPDCHFSRGLYELLDKRFINATYGGLFLLNPDLKPISRTDPNGTYFGCLYFDPSTKLLYASRRDQDLVVYMYEQGRLIYQYTTLPGYNIMAIHPDPARGCLWLCTDRGLVRFDPASKRAARTYTIRDGLPDDVIYELLPDRKGRFWLSTNNGLVKFSPDNHSFSPLISTKGREYNSHAALIGSDGTFYFGGVHGLDHFIPDQLEAFRANVPVRIVNFQVNNQPYKSQGFIGETREVQLSYRENTITIGLAALDYFSNGKNQFFYRLLDIDQDWIPLTDANQVRYTDLSPGNYVFQAKAIDAGGRFTPITELHIHIQPPFWKRWWFWLAGLLIGLGIISFAIISYNQRKLAQQRRLLRNTLATQEEERRRIARDLHDDLGNTLATIKGSLELAKERIENVASIPEVIRAYDLIDKASNDLRTITHDLMPIEFEKYPLPDVVAQLVKRVNSSSRINFEFILFGTVCRLKPERELVVYRIIAELVQNALKHGGEGMAIVQLGYHPQQLSILIETPLATNPGSTFFSDQIRTGIGQKNINYRAEYLQAEFITDSNEESYIVMLDVPYDSTRIQSNNNSNH</sequence>
<feature type="domain" description="Signal transduction histidine kinase subgroup 3 dimerisation and phosphoacceptor" evidence="5">
    <location>
        <begin position="824"/>
        <end position="886"/>
    </location>
</feature>
<evidence type="ECO:0000259" key="4">
    <source>
        <dbReference type="Pfam" id="PF07495"/>
    </source>
</evidence>
<dbReference type="PANTHER" id="PTHR43547">
    <property type="entry name" value="TWO-COMPONENT HISTIDINE KINASE"/>
    <property type="match status" value="1"/>
</dbReference>
<evidence type="ECO:0000259" key="5">
    <source>
        <dbReference type="Pfam" id="PF07730"/>
    </source>
</evidence>
<evidence type="ECO:0000256" key="2">
    <source>
        <dbReference type="SAM" id="Phobius"/>
    </source>
</evidence>
<keyword evidence="3" id="KW-0732">Signal</keyword>
<dbReference type="Gene3D" id="2.60.40.10">
    <property type="entry name" value="Immunoglobulins"/>
    <property type="match status" value="1"/>
</dbReference>
<feature type="signal peptide" evidence="3">
    <location>
        <begin position="1"/>
        <end position="17"/>
    </location>
</feature>
<dbReference type="Gene3D" id="3.30.565.10">
    <property type="entry name" value="Histidine kinase-like ATPase, C-terminal domain"/>
    <property type="match status" value="1"/>
</dbReference>
<protein>
    <recommendedName>
        <fullName evidence="8">Histidine kinase</fullName>
    </recommendedName>
</protein>
<keyword evidence="2" id="KW-1133">Transmembrane helix</keyword>
<feature type="chain" id="PRO_5026679062" description="Histidine kinase" evidence="3">
    <location>
        <begin position="18"/>
        <end position="1034"/>
    </location>
</feature>
<dbReference type="EMBL" id="JAAFZH010000003">
    <property type="protein sequence ID" value="NDU94989.1"/>
    <property type="molecule type" value="Genomic_DNA"/>
</dbReference>
<evidence type="ECO:0000313" key="6">
    <source>
        <dbReference type="EMBL" id="NDU94989.1"/>
    </source>
</evidence>
<dbReference type="GO" id="GO:0000155">
    <property type="term" value="F:phosphorelay sensor kinase activity"/>
    <property type="evidence" value="ECO:0007669"/>
    <property type="project" value="InterPro"/>
</dbReference>
<dbReference type="Gene3D" id="1.20.5.1930">
    <property type="match status" value="1"/>
</dbReference>
<dbReference type="Pfam" id="PF07730">
    <property type="entry name" value="HisKA_3"/>
    <property type="match status" value="1"/>
</dbReference>
<dbReference type="GO" id="GO:0046983">
    <property type="term" value="F:protein dimerization activity"/>
    <property type="evidence" value="ECO:0007669"/>
    <property type="project" value="InterPro"/>
</dbReference>
<feature type="domain" description="Two component regulator three Y" evidence="4">
    <location>
        <begin position="711"/>
        <end position="773"/>
    </location>
</feature>
<feature type="transmembrane region" description="Helical" evidence="2">
    <location>
        <begin position="781"/>
        <end position="802"/>
    </location>
</feature>
<gene>
    <name evidence="6" type="ORF">GK108_08900</name>
</gene>
<dbReference type="SUPFAM" id="SSF63829">
    <property type="entry name" value="Calcium-dependent phosphotriesterase"/>
    <property type="match status" value="2"/>
</dbReference>
<accession>A0A6L9LE44</accession>
<dbReference type="GO" id="GO:0016020">
    <property type="term" value="C:membrane"/>
    <property type="evidence" value="ECO:0007669"/>
    <property type="project" value="InterPro"/>
</dbReference>
<dbReference type="InterPro" id="IPR036890">
    <property type="entry name" value="HATPase_C_sf"/>
</dbReference>
<dbReference type="Proteomes" id="UP000474175">
    <property type="component" value="Unassembled WGS sequence"/>
</dbReference>
<evidence type="ECO:0000256" key="3">
    <source>
        <dbReference type="SAM" id="SignalP"/>
    </source>
</evidence>
<dbReference type="SUPFAM" id="SSF55874">
    <property type="entry name" value="ATPase domain of HSP90 chaperone/DNA topoisomerase II/histidine kinase"/>
    <property type="match status" value="1"/>
</dbReference>
<reference evidence="6 7" key="1">
    <citation type="submission" date="2020-02" db="EMBL/GenBank/DDBJ databases">
        <title>Draft genome sequence of two Spirosoma agri KCTC 52727 and Spirosoma terrae KCTC 52035.</title>
        <authorList>
            <person name="Rojas J."/>
            <person name="Ambika Manirajan B."/>
            <person name="Suarez C."/>
            <person name="Ratering S."/>
            <person name="Schnell S."/>
        </authorList>
    </citation>
    <scope>NUCLEOTIDE SEQUENCE [LARGE SCALE GENOMIC DNA]</scope>
    <source>
        <strain evidence="6 7">KCTC 52035</strain>
    </source>
</reference>
<evidence type="ECO:0000313" key="7">
    <source>
        <dbReference type="Proteomes" id="UP000474175"/>
    </source>
</evidence>
<keyword evidence="2" id="KW-0812">Transmembrane</keyword>
<keyword evidence="1" id="KW-0597">Phosphoprotein</keyword>
<dbReference type="Pfam" id="PF07495">
    <property type="entry name" value="Y_Y_Y"/>
    <property type="match status" value="1"/>
</dbReference>
<organism evidence="6 7">
    <name type="scientific">Spirosoma terrae</name>
    <dbReference type="NCBI Taxonomy" id="1968276"/>
    <lineage>
        <taxon>Bacteria</taxon>
        <taxon>Pseudomonadati</taxon>
        <taxon>Bacteroidota</taxon>
        <taxon>Cytophagia</taxon>
        <taxon>Cytophagales</taxon>
        <taxon>Cytophagaceae</taxon>
        <taxon>Spirosoma</taxon>
    </lineage>
</organism>
<evidence type="ECO:0000256" key="1">
    <source>
        <dbReference type="ARBA" id="ARBA00022553"/>
    </source>
</evidence>